<name>A0A0P1ABS0_PLAHL</name>
<evidence type="ECO:0000313" key="1">
    <source>
        <dbReference type="EMBL" id="CEG38025.1"/>
    </source>
</evidence>
<dbReference type="RefSeq" id="XP_036263059.1">
    <property type="nucleotide sequence ID" value="XM_036407350.1"/>
</dbReference>
<protein>
    <submittedName>
        <fullName evidence="1">Uncharacterized protein</fullName>
    </submittedName>
</protein>
<accession>A0A0P1ABS0</accession>
<organism evidence="1 2">
    <name type="scientific">Plasmopara halstedii</name>
    <name type="common">Downy mildew of sunflower</name>
    <dbReference type="NCBI Taxonomy" id="4781"/>
    <lineage>
        <taxon>Eukaryota</taxon>
        <taxon>Sar</taxon>
        <taxon>Stramenopiles</taxon>
        <taxon>Oomycota</taxon>
        <taxon>Peronosporomycetes</taxon>
        <taxon>Peronosporales</taxon>
        <taxon>Peronosporaceae</taxon>
        <taxon>Plasmopara</taxon>
    </lineage>
</organism>
<dbReference type="Proteomes" id="UP000054928">
    <property type="component" value="Unassembled WGS sequence"/>
</dbReference>
<dbReference type="GeneID" id="59052920"/>
<dbReference type="AlphaFoldDB" id="A0A0P1ABS0"/>
<sequence>MVVRELKWSATSIIRHVGLQSEKNLRLDANCMEDREFADRAHFMRAMHIGVNSLDSRMHSSKGSRDLGLNHLLPQSQLLYTLCTTLLKSEWNVRFLWSPNFMPVGTITNLSSSSVSFEEDFFLWFLLRLIQANQSFVYC</sequence>
<keyword evidence="2" id="KW-1185">Reference proteome</keyword>
<evidence type="ECO:0000313" key="2">
    <source>
        <dbReference type="Proteomes" id="UP000054928"/>
    </source>
</evidence>
<proteinExistence type="predicted"/>
<reference evidence="2" key="1">
    <citation type="submission" date="2014-09" db="EMBL/GenBank/DDBJ databases">
        <authorList>
            <person name="Sharma Rahul"/>
            <person name="Thines Marco"/>
        </authorList>
    </citation>
    <scope>NUCLEOTIDE SEQUENCE [LARGE SCALE GENOMIC DNA]</scope>
</reference>
<dbReference type="EMBL" id="CCYD01000291">
    <property type="protein sequence ID" value="CEG38025.1"/>
    <property type="molecule type" value="Genomic_DNA"/>
</dbReference>